<evidence type="ECO:0000256" key="1">
    <source>
        <dbReference type="SAM" id="MobiDB-lite"/>
    </source>
</evidence>
<evidence type="ECO:0000313" key="2">
    <source>
        <dbReference type="EMBL" id="UJG44391.1"/>
    </source>
</evidence>
<protein>
    <recommendedName>
        <fullName evidence="3">Polymer-forming cytoskeletal protein</fullName>
    </recommendedName>
</protein>
<feature type="compositionally biased region" description="Acidic residues" evidence="1">
    <location>
        <begin position="344"/>
        <end position="383"/>
    </location>
</feature>
<proteinExistence type="predicted"/>
<gene>
    <name evidence="2" type="ORF">K9W46_04225</name>
</gene>
<feature type="region of interest" description="Disordered" evidence="1">
    <location>
        <begin position="342"/>
        <end position="387"/>
    </location>
</feature>
<dbReference type="EMBL" id="CP084167">
    <property type="protein sequence ID" value="UJG44391.1"/>
    <property type="molecule type" value="Genomic_DNA"/>
</dbReference>
<dbReference type="Proteomes" id="UP001200513">
    <property type="component" value="Chromosome"/>
</dbReference>
<reference evidence="2" key="1">
    <citation type="journal article" date="2022" name="Nat. Microbiol.">
        <title>Unique mobile elements and scalable gene flow at the prokaryote-eukaryote boundary revealed by circularized Asgard archaea genomes.</title>
        <authorList>
            <person name="Wu F."/>
            <person name="Speth D.R."/>
            <person name="Philosof A."/>
            <person name="Cremiere A."/>
            <person name="Narayanan A."/>
            <person name="Barco R.A."/>
            <person name="Connon S.A."/>
            <person name="Amend J.P."/>
            <person name="Antoshechkin I.A."/>
            <person name="Orphan V.J."/>
        </authorList>
    </citation>
    <scope>NUCLEOTIDE SEQUENCE</scope>
    <source>
        <strain evidence="2">PR6</strain>
    </source>
</reference>
<sequence>MREYYQKVEGLNIDPAGKKCLVTSKFEGVTPIVDFDVISINSNAKVSGSVYAKRLVSIEPGAIISRPIVSLDSIEIRSGKVEGKANHPTIIIGDVSALEKIKVSKLSNSEEPIIIYGNVLSKHIEIDGPLFVRGNIYVSDSLIINEPTFIAGEIRAGLPTTDAEVFLQNASFISLYCQGKVELGPNNTTLAPVLVGTDQIKMEKDGKIRVIIDRCLNCKLNSPNPFLCPLYLEGKCEEFEFLSENDIYKYKGKYFLNLYWRANYKIIANHFLMNQIQRNVYKRLRAQTASTSTIGTYNYKNLLKQMYNDLLSFPVSTKYIDEWIQKKLQEVKEKRLKAKKIEALEETEQSTEEEQEQTTEEREEEQEIEFEEVTVDTGEEEEELKQLDDELFKQLENKLKFDD</sequence>
<accession>A0A9Y1BSZ4</accession>
<organism evidence="2">
    <name type="scientific">Candidatus Heimdallarchaeum endolithica</name>
    <dbReference type="NCBI Taxonomy" id="2876572"/>
    <lineage>
        <taxon>Archaea</taxon>
        <taxon>Promethearchaeati</taxon>
        <taxon>Candidatus Heimdallarchaeota</taxon>
        <taxon>Candidatus Heimdallarchaeia (ex Rinke et al. 2021) (nom. nud.)</taxon>
        <taxon>Candidatus Heimdallarchaeales</taxon>
        <taxon>Candidatus Heimdallarchaeaceae</taxon>
        <taxon>Candidatus Heimdallarchaeum</taxon>
    </lineage>
</organism>
<dbReference type="AlphaFoldDB" id="A0A9Y1BSZ4"/>
<evidence type="ECO:0008006" key="3">
    <source>
        <dbReference type="Google" id="ProtNLM"/>
    </source>
</evidence>
<name>A0A9Y1BSZ4_9ARCH</name>